<sequence>MVAKIVEAIIIVSMWKTCMHPAKACRQVQLSILSKEQTSLFQCGEVEITANVQGLYITLAMLSWRKGSNLSVMMQRIRRP</sequence>
<keyword evidence="2" id="KW-1185">Reference proteome</keyword>
<dbReference type="WBParaSite" id="TASK_0000290201-mRNA-1">
    <property type="protein sequence ID" value="TASK_0000290201-mRNA-1"/>
    <property type="gene ID" value="TASK_0000290201"/>
</dbReference>
<name>A0A0R3VZQ8_TAEAS</name>
<dbReference type="AlphaFoldDB" id="A0A0R3VZQ8"/>
<reference evidence="1 2" key="2">
    <citation type="submission" date="2018-11" db="EMBL/GenBank/DDBJ databases">
        <authorList>
            <consortium name="Pathogen Informatics"/>
        </authorList>
    </citation>
    <scope>NUCLEOTIDE SEQUENCE [LARGE SCALE GENOMIC DNA]</scope>
</reference>
<evidence type="ECO:0000313" key="3">
    <source>
        <dbReference type="WBParaSite" id="TASK_0000290201-mRNA-1"/>
    </source>
</evidence>
<accession>A0A0R3VZQ8</accession>
<evidence type="ECO:0000313" key="1">
    <source>
        <dbReference type="EMBL" id="VDK26557.1"/>
    </source>
</evidence>
<organism evidence="3">
    <name type="scientific">Taenia asiatica</name>
    <name type="common">Asian tapeworm</name>
    <dbReference type="NCBI Taxonomy" id="60517"/>
    <lineage>
        <taxon>Eukaryota</taxon>
        <taxon>Metazoa</taxon>
        <taxon>Spiralia</taxon>
        <taxon>Lophotrochozoa</taxon>
        <taxon>Platyhelminthes</taxon>
        <taxon>Cestoda</taxon>
        <taxon>Eucestoda</taxon>
        <taxon>Cyclophyllidea</taxon>
        <taxon>Taeniidae</taxon>
        <taxon>Taenia</taxon>
    </lineage>
</organism>
<dbReference type="EMBL" id="UYRS01003961">
    <property type="protein sequence ID" value="VDK26557.1"/>
    <property type="molecule type" value="Genomic_DNA"/>
</dbReference>
<proteinExistence type="predicted"/>
<gene>
    <name evidence="1" type="ORF">TASK_LOCUS2903</name>
</gene>
<protein>
    <submittedName>
        <fullName evidence="3">Secreted protein</fullName>
    </submittedName>
</protein>
<evidence type="ECO:0000313" key="2">
    <source>
        <dbReference type="Proteomes" id="UP000282613"/>
    </source>
</evidence>
<reference evidence="3" key="1">
    <citation type="submission" date="2017-02" db="UniProtKB">
        <authorList>
            <consortium name="WormBaseParasite"/>
        </authorList>
    </citation>
    <scope>IDENTIFICATION</scope>
</reference>
<dbReference type="Proteomes" id="UP000282613">
    <property type="component" value="Unassembled WGS sequence"/>
</dbReference>